<protein>
    <submittedName>
        <fullName evidence="4">DNA processing protein</fullName>
    </submittedName>
</protein>
<dbReference type="NCBIfam" id="TIGR00732">
    <property type="entry name" value="dprA"/>
    <property type="match status" value="1"/>
</dbReference>
<evidence type="ECO:0000313" key="5">
    <source>
        <dbReference type="Proteomes" id="UP000198741"/>
    </source>
</evidence>
<sequence length="433" mass="45613">MVKHDGSQQDPVLLSGRDVTTEIGTSRRPPEAEEELRRSWAGLLRAYEPPDAALAGYVERVGARAAWTAIRDRRAPRSVLLPTAARTEQFIAAELEALIDTDLAAAEAVGARLIGAGDPEWPEAAFVSFLMAASNAVKNAAPPVALYVRGRRLTNLPADALSIVGSRANTAYGQRVAADIAMGAADAGLTVISGAAFGIDTVAHRGAMAYDRESPTIAVLACGIDRAYPVANAALIDRIAQVGSVISEYPPGFSPARHRFLVRNRLIAALSAGTVVVEAGRRSGTLSTAGAADGLGRVLMAVPGPVTSALSVGCHLLLASGKALLVTSAEDVLATLGERERVEAFNRHVGLEPLMLPTEPPRPTERHPTDGLEPGIAKVYDALPARAARTVTQLSVESAIPSGDVIAALTVLELHDLVRRQNGAWRRKRQSDQ</sequence>
<dbReference type="Pfam" id="PF02481">
    <property type="entry name" value="DNA_processg_A"/>
    <property type="match status" value="1"/>
</dbReference>
<feature type="region of interest" description="Disordered" evidence="2">
    <location>
        <begin position="353"/>
        <end position="373"/>
    </location>
</feature>
<feature type="region of interest" description="Disordered" evidence="2">
    <location>
        <begin position="1"/>
        <end position="34"/>
    </location>
</feature>
<gene>
    <name evidence="4" type="ORF">SAMN04515671_3634</name>
</gene>
<dbReference type="GO" id="GO:0009294">
    <property type="term" value="P:DNA-mediated transformation"/>
    <property type="evidence" value="ECO:0007669"/>
    <property type="project" value="InterPro"/>
</dbReference>
<evidence type="ECO:0000256" key="2">
    <source>
        <dbReference type="SAM" id="MobiDB-lite"/>
    </source>
</evidence>
<dbReference type="Proteomes" id="UP000198741">
    <property type="component" value="Chromosome I"/>
</dbReference>
<evidence type="ECO:0000259" key="3">
    <source>
        <dbReference type="Pfam" id="PF02481"/>
    </source>
</evidence>
<evidence type="ECO:0000313" key="4">
    <source>
        <dbReference type="EMBL" id="SDP30130.1"/>
    </source>
</evidence>
<dbReference type="SUPFAM" id="SSF102405">
    <property type="entry name" value="MCP/YpsA-like"/>
    <property type="match status" value="1"/>
</dbReference>
<dbReference type="InterPro" id="IPR057666">
    <property type="entry name" value="DrpA_SLOG"/>
</dbReference>
<accession>A0A1H0RL57</accession>
<dbReference type="InterPro" id="IPR003488">
    <property type="entry name" value="DprA"/>
</dbReference>
<evidence type="ECO:0000256" key="1">
    <source>
        <dbReference type="ARBA" id="ARBA00006525"/>
    </source>
</evidence>
<organism evidence="4 5">
    <name type="scientific">Nakamurella panacisegetis</name>
    <dbReference type="NCBI Taxonomy" id="1090615"/>
    <lineage>
        <taxon>Bacteria</taxon>
        <taxon>Bacillati</taxon>
        <taxon>Actinomycetota</taxon>
        <taxon>Actinomycetes</taxon>
        <taxon>Nakamurellales</taxon>
        <taxon>Nakamurellaceae</taxon>
        <taxon>Nakamurella</taxon>
    </lineage>
</organism>
<keyword evidence="5" id="KW-1185">Reference proteome</keyword>
<dbReference type="STRING" id="1090615.SAMN04515671_3634"/>
<dbReference type="AlphaFoldDB" id="A0A1H0RL57"/>
<comment type="similarity">
    <text evidence="1">Belongs to the DprA/Smf family.</text>
</comment>
<feature type="domain" description="Smf/DprA SLOG" evidence="3">
    <location>
        <begin position="114"/>
        <end position="336"/>
    </location>
</feature>
<dbReference type="PANTHER" id="PTHR43022">
    <property type="entry name" value="PROTEIN SMF"/>
    <property type="match status" value="1"/>
</dbReference>
<dbReference type="RefSeq" id="WP_090478524.1">
    <property type="nucleotide sequence ID" value="NZ_LT629710.1"/>
</dbReference>
<dbReference type="PANTHER" id="PTHR43022:SF1">
    <property type="entry name" value="PROTEIN SMF"/>
    <property type="match status" value="1"/>
</dbReference>
<dbReference type="EMBL" id="LT629710">
    <property type="protein sequence ID" value="SDP30130.1"/>
    <property type="molecule type" value="Genomic_DNA"/>
</dbReference>
<dbReference type="Gene3D" id="3.40.50.450">
    <property type="match status" value="1"/>
</dbReference>
<dbReference type="OrthoDB" id="9785707at2"/>
<name>A0A1H0RL57_9ACTN</name>
<reference evidence="4 5" key="1">
    <citation type="submission" date="2016-10" db="EMBL/GenBank/DDBJ databases">
        <authorList>
            <person name="de Groot N.N."/>
        </authorList>
    </citation>
    <scope>NUCLEOTIDE SEQUENCE [LARGE SCALE GENOMIC DNA]</scope>
    <source>
        <strain evidence="5">P4-7,KCTC 19426,CECT 7604</strain>
    </source>
</reference>
<proteinExistence type="inferred from homology"/>